<dbReference type="Proteomes" id="UP000293652">
    <property type="component" value="Unassembled WGS sequence"/>
</dbReference>
<feature type="compositionally biased region" description="Polar residues" evidence="1">
    <location>
        <begin position="32"/>
        <end position="44"/>
    </location>
</feature>
<reference evidence="4" key="1">
    <citation type="submission" date="2016-03" db="EMBL/GenBank/DDBJ databases">
        <title>Microsymbionts genomes from the relict species Vavilovia formosa.</title>
        <authorList>
            <person name="Chirak E."/>
            <person name="Kimeklis A."/>
            <person name="Kopat V."/>
            <person name="Andronov E."/>
        </authorList>
    </citation>
    <scope>NUCLEOTIDE SEQUENCE [LARGE SCALE GENOMIC DNA]</scope>
    <source>
        <strain evidence="4">Vaf12</strain>
    </source>
</reference>
<dbReference type="EMBL" id="LVYU01000112">
    <property type="protein sequence ID" value="KZA98653.1"/>
    <property type="molecule type" value="Genomic_DNA"/>
</dbReference>
<reference evidence="2 10" key="2">
    <citation type="submission" date="2016-11" db="EMBL/GenBank/DDBJ databases">
        <title>Rhizobium leguminosarum bv. viciae strain Vaf12 isolated from Vavilovia formosa root nodules from Russia, Dagestan.</title>
        <authorList>
            <person name="Kimeklis A."/>
        </authorList>
    </citation>
    <scope>NUCLEOTIDE SEQUENCE [LARGE SCALE GENOMIC DNA]</scope>
    <source>
        <strain evidence="2 10">Vaf-108</strain>
    </source>
</reference>
<evidence type="ECO:0000313" key="9">
    <source>
        <dbReference type="EMBL" id="TAX71836.1"/>
    </source>
</evidence>
<dbReference type="Proteomes" id="UP000292036">
    <property type="component" value="Unassembled WGS sequence"/>
</dbReference>
<evidence type="ECO:0000313" key="12">
    <source>
        <dbReference type="Proteomes" id="UP000283817"/>
    </source>
</evidence>
<dbReference type="EMBL" id="MZMU01000015">
    <property type="protein sequence ID" value="RXT21070.1"/>
    <property type="molecule type" value="Genomic_DNA"/>
</dbReference>
<dbReference type="Proteomes" id="UP000183050">
    <property type="component" value="Chromosome"/>
</dbReference>
<accession>A0A154IDI8</accession>
<dbReference type="EMBL" id="CP018228">
    <property type="protein sequence ID" value="API51949.1"/>
    <property type="molecule type" value="Genomic_DNA"/>
</dbReference>
<dbReference type="EMBL" id="SIPC01000001">
    <property type="protein sequence ID" value="TAX71836.1"/>
    <property type="molecule type" value="Genomic_DNA"/>
</dbReference>
<dbReference type="Proteomes" id="UP000825699">
    <property type="component" value="Unassembled WGS sequence"/>
</dbReference>
<feature type="compositionally biased region" description="Gly residues" evidence="1">
    <location>
        <begin position="21"/>
        <end position="31"/>
    </location>
</feature>
<evidence type="ECO:0000313" key="5">
    <source>
        <dbReference type="EMBL" id="MBY5627776.1"/>
    </source>
</evidence>
<reference evidence="3 11" key="4">
    <citation type="submission" date="2017-11" db="EMBL/GenBank/DDBJ databases">
        <title>Complete genome of Rhizobium leguminosarum Norway, an ineffective micro-symbiont.</title>
        <authorList>
            <person name="Hoffrichter A."/>
            <person name="Liang J."/>
            <person name="Brachmann A."/>
            <person name="Marin M."/>
        </authorList>
    </citation>
    <scope>NUCLEOTIDE SEQUENCE [LARGE SCALE GENOMIC DNA]</scope>
    <source>
        <strain evidence="3 11">Norway</strain>
    </source>
</reference>
<dbReference type="EMBL" id="CP025012">
    <property type="protein sequence ID" value="AUW42179.1"/>
    <property type="molecule type" value="Genomic_DNA"/>
</dbReference>
<dbReference type="Proteomes" id="UP000290767">
    <property type="component" value="Unassembled WGS sequence"/>
</dbReference>
<name>A0A154IDI8_RHILE</name>
<feature type="compositionally biased region" description="Low complexity" evidence="1">
    <location>
        <begin position="46"/>
        <end position="59"/>
    </location>
</feature>
<evidence type="ECO:0000313" key="4">
    <source>
        <dbReference type="EMBL" id="KZA98653.1"/>
    </source>
</evidence>
<dbReference type="EMBL" id="JAAXEP010000003">
    <property type="protein sequence ID" value="MBY5627776.1"/>
    <property type="molecule type" value="Genomic_DNA"/>
</dbReference>
<evidence type="ECO:0000313" key="7">
    <source>
        <dbReference type="EMBL" id="RXT21070.1"/>
    </source>
</evidence>
<evidence type="ECO:0000313" key="6">
    <source>
        <dbReference type="EMBL" id="RWX32076.1"/>
    </source>
</evidence>
<reference evidence="7 13" key="3">
    <citation type="submission" date="2017-03" db="EMBL/GenBank/DDBJ databases">
        <authorList>
            <person name="Safronova V.I."/>
            <person name="Sazanova A.L."/>
            <person name="Chirak E.R."/>
        </authorList>
    </citation>
    <scope>NUCLEOTIDE SEQUENCE [LARGE SCALE GENOMIC DNA]</scope>
    <source>
        <strain evidence="7 13">Tri-43</strain>
    </source>
</reference>
<dbReference type="Proteomes" id="UP000283817">
    <property type="component" value="Unassembled WGS sequence"/>
</dbReference>
<sequence>MSKTNAEALLRKAQRQVANTSGGGHLGGTNFGQGNDAKTSSGSGNRPAGKGRPPAGGKR</sequence>
<feature type="region of interest" description="Disordered" evidence="1">
    <location>
        <begin position="1"/>
        <end position="59"/>
    </location>
</feature>
<gene>
    <name evidence="4" type="ORF">A4A59_03495</name>
    <name evidence="7" type="ORF">B5P46_22965</name>
    <name evidence="2" type="ORF">BMW22_10175</name>
    <name evidence="3" type="ORF">CUJ84_Chr001806</name>
    <name evidence="6" type="ORF">EHI47_11920</name>
    <name evidence="9" type="ORF">ELI03_08860</name>
    <name evidence="8" type="ORF">ELI19_08815</name>
    <name evidence="5" type="ORF">HFO42_06510</name>
</gene>
<proteinExistence type="predicted"/>
<dbReference type="RefSeq" id="WP_003559012.1">
    <property type="nucleotide sequence ID" value="NZ_CP018228.1"/>
</dbReference>
<evidence type="ECO:0000313" key="11">
    <source>
        <dbReference type="Proteomes" id="UP000238523"/>
    </source>
</evidence>
<evidence type="ECO:0000313" key="14">
    <source>
        <dbReference type="Proteomes" id="UP000292036"/>
    </source>
</evidence>
<protein>
    <submittedName>
        <fullName evidence="4">Uncharacterized protein</fullName>
    </submittedName>
</protein>
<evidence type="ECO:0000313" key="8">
    <source>
        <dbReference type="EMBL" id="TAW29576.1"/>
    </source>
</evidence>
<evidence type="ECO:0000256" key="1">
    <source>
        <dbReference type="SAM" id="MobiDB-lite"/>
    </source>
</evidence>
<dbReference type="Proteomes" id="UP000238523">
    <property type="component" value="Chromosome"/>
</dbReference>
<evidence type="ECO:0000313" key="13">
    <source>
        <dbReference type="Proteomes" id="UP000290767"/>
    </source>
</evidence>
<reference evidence="14 15" key="6">
    <citation type="submission" date="2019-02" db="EMBL/GenBank/DDBJ databases">
        <title>The genomic architecture of introgression among sibling species of bacteria.</title>
        <authorList>
            <person name="Cavassim M.I.A."/>
            <person name="Moeskjaer S."/>
            <person name="Moslemi C."/>
            <person name="Fields B."/>
            <person name="Bachmann A."/>
            <person name="Vilhjalmsson B."/>
            <person name="Schierup M.H."/>
            <person name="Young J.P.W."/>
            <person name="Andersen S.U."/>
        </authorList>
    </citation>
    <scope>NUCLEOTIDE SEQUENCE [LARGE SCALE GENOMIC DNA]</scope>
    <source>
        <strain evidence="9 15">SM145A</strain>
        <strain evidence="8 14">SM151B</strain>
    </source>
</reference>
<evidence type="ECO:0000313" key="10">
    <source>
        <dbReference type="Proteomes" id="UP000183050"/>
    </source>
</evidence>
<reference evidence="6 12" key="5">
    <citation type="submission" date="2019-01" db="EMBL/GenBank/DDBJ databases">
        <title>RHIZO-ID as a novel technology for direct rhizobia identification.</title>
        <authorList>
            <person name="De Meyer S.E."/>
        </authorList>
    </citation>
    <scope>NUCLEOTIDE SEQUENCE [LARGE SCALE GENOMIC DNA]</scope>
    <source>
        <strain evidence="6 12">WSM448</strain>
    </source>
</reference>
<dbReference type="EMBL" id="SIPS01000001">
    <property type="protein sequence ID" value="TAW29576.1"/>
    <property type="molecule type" value="Genomic_DNA"/>
</dbReference>
<dbReference type="AlphaFoldDB" id="A0A154IDI8"/>
<evidence type="ECO:0000313" key="15">
    <source>
        <dbReference type="Proteomes" id="UP000293652"/>
    </source>
</evidence>
<reference evidence="5" key="7">
    <citation type="submission" date="2020-04" db="EMBL/GenBank/DDBJ databases">
        <title>Global-level population genomics supports evidence of horizontal gene transfer on evolution of Rhizobia in Lentils.</title>
        <authorList>
            <person name="Gai Y."/>
            <person name="Cook D."/>
            <person name="Riely B."/>
        </authorList>
    </citation>
    <scope>NUCLEOTIDE SEQUENCE</scope>
    <source>
        <strain evidence="5">Derici101B</strain>
    </source>
</reference>
<evidence type="ECO:0000313" key="2">
    <source>
        <dbReference type="EMBL" id="API51949.1"/>
    </source>
</evidence>
<organism evidence="4">
    <name type="scientific">Rhizobium leguminosarum</name>
    <dbReference type="NCBI Taxonomy" id="384"/>
    <lineage>
        <taxon>Bacteria</taxon>
        <taxon>Pseudomonadati</taxon>
        <taxon>Pseudomonadota</taxon>
        <taxon>Alphaproteobacteria</taxon>
        <taxon>Hyphomicrobiales</taxon>
        <taxon>Rhizobiaceae</taxon>
        <taxon>Rhizobium/Agrobacterium group</taxon>
        <taxon>Rhizobium</taxon>
    </lineage>
</organism>
<evidence type="ECO:0000313" key="3">
    <source>
        <dbReference type="EMBL" id="AUW42179.1"/>
    </source>
</evidence>
<dbReference type="EMBL" id="SBHX01000027">
    <property type="protein sequence ID" value="RWX32076.1"/>
    <property type="molecule type" value="Genomic_DNA"/>
</dbReference>
<dbReference type="GeneID" id="303214284"/>